<dbReference type="InterPro" id="IPR014813">
    <property type="entry name" value="Gnl3_N_dom"/>
</dbReference>
<evidence type="ECO:0000256" key="3">
    <source>
        <dbReference type="ARBA" id="ARBA00023054"/>
    </source>
</evidence>
<keyword evidence="4" id="KW-0342">GTP-binding</keyword>
<dbReference type="PRINTS" id="PR00326">
    <property type="entry name" value="GTP1OBG"/>
</dbReference>
<evidence type="ECO:0000259" key="7">
    <source>
        <dbReference type="PROSITE" id="PS51721"/>
    </source>
</evidence>
<dbReference type="GO" id="GO:0051239">
    <property type="term" value="P:regulation of multicellular organismal process"/>
    <property type="evidence" value="ECO:0007669"/>
    <property type="project" value="UniProtKB-ARBA"/>
</dbReference>
<keyword evidence="2" id="KW-0547">Nucleotide-binding</keyword>
<name>A0A6B2L1B5_9EUKA</name>
<dbReference type="PANTHER" id="PTHR11089:SF30">
    <property type="entry name" value="GUANINE NUCLEOTIDE-BINDING PROTEIN-LIKE 3 HOMOLOG"/>
    <property type="match status" value="1"/>
</dbReference>
<dbReference type="FunFam" id="3.40.50.300:FF:000571">
    <property type="entry name" value="Guanine nucleotide-binding protein-like NSN1"/>
    <property type="match status" value="1"/>
</dbReference>
<keyword evidence="5" id="KW-0539">Nucleus</keyword>
<dbReference type="PROSITE" id="PS51721">
    <property type="entry name" value="G_CP"/>
    <property type="match status" value="1"/>
</dbReference>
<proteinExistence type="predicted"/>
<comment type="subcellular location">
    <subcellularLocation>
        <location evidence="1">Nucleus</location>
        <location evidence="1">Nucleolus</location>
    </subcellularLocation>
</comment>
<dbReference type="GO" id="GO:0005730">
    <property type="term" value="C:nucleolus"/>
    <property type="evidence" value="ECO:0007669"/>
    <property type="project" value="UniProtKB-SubCell"/>
</dbReference>
<dbReference type="FunFam" id="1.10.1580.10:FF:000002">
    <property type="entry name" value="Guanine nucleotide-binding protein-like 3 (nucleolar)-like"/>
    <property type="match status" value="1"/>
</dbReference>
<dbReference type="Pfam" id="PF01926">
    <property type="entry name" value="MMR_HSR1"/>
    <property type="match status" value="1"/>
</dbReference>
<evidence type="ECO:0000313" key="8">
    <source>
        <dbReference type="EMBL" id="NDV30675.1"/>
    </source>
</evidence>
<dbReference type="Pfam" id="PF08701">
    <property type="entry name" value="GN3L_Grn1"/>
    <property type="match status" value="1"/>
</dbReference>
<evidence type="ECO:0000256" key="6">
    <source>
        <dbReference type="SAM" id="MobiDB-lite"/>
    </source>
</evidence>
<protein>
    <recommendedName>
        <fullName evidence="7">CP-type G domain-containing protein</fullName>
    </recommendedName>
</protein>
<feature type="compositionally biased region" description="Basic and acidic residues" evidence="6">
    <location>
        <begin position="7"/>
        <end position="38"/>
    </location>
</feature>
<dbReference type="AlphaFoldDB" id="A0A6B2L1B5"/>
<dbReference type="InterPro" id="IPR006073">
    <property type="entry name" value="GTP-bd"/>
</dbReference>
<organism evidence="8">
    <name type="scientific">Arcella intermedia</name>
    <dbReference type="NCBI Taxonomy" id="1963864"/>
    <lineage>
        <taxon>Eukaryota</taxon>
        <taxon>Amoebozoa</taxon>
        <taxon>Tubulinea</taxon>
        <taxon>Elardia</taxon>
        <taxon>Arcellinida</taxon>
        <taxon>Sphaerothecina</taxon>
        <taxon>Arcellidae</taxon>
        <taxon>Arcella</taxon>
    </lineage>
</organism>
<feature type="domain" description="CP-type G" evidence="7">
    <location>
        <begin position="120"/>
        <end position="305"/>
    </location>
</feature>
<dbReference type="EMBL" id="GIBP01001706">
    <property type="protein sequence ID" value="NDV30675.1"/>
    <property type="molecule type" value="Transcribed_RNA"/>
</dbReference>
<evidence type="ECO:0000256" key="5">
    <source>
        <dbReference type="ARBA" id="ARBA00023242"/>
    </source>
</evidence>
<dbReference type="GO" id="GO:0005525">
    <property type="term" value="F:GTP binding"/>
    <property type="evidence" value="ECO:0007669"/>
    <property type="project" value="UniProtKB-KW"/>
</dbReference>
<evidence type="ECO:0000256" key="2">
    <source>
        <dbReference type="ARBA" id="ARBA00022741"/>
    </source>
</evidence>
<keyword evidence="3" id="KW-0175">Coiled coil</keyword>
<dbReference type="SUPFAM" id="SSF52540">
    <property type="entry name" value="P-loop containing nucleoside triphosphate hydrolases"/>
    <property type="match status" value="1"/>
</dbReference>
<dbReference type="Gene3D" id="3.40.50.300">
    <property type="entry name" value="P-loop containing nucleotide triphosphate hydrolases"/>
    <property type="match status" value="1"/>
</dbReference>
<feature type="region of interest" description="Disordered" evidence="6">
    <location>
        <begin position="473"/>
        <end position="529"/>
    </location>
</feature>
<dbReference type="InterPro" id="IPR023179">
    <property type="entry name" value="GTP-bd_ortho_bundle_sf"/>
</dbReference>
<feature type="region of interest" description="Disordered" evidence="6">
    <location>
        <begin position="1"/>
        <end position="48"/>
    </location>
</feature>
<evidence type="ECO:0000256" key="4">
    <source>
        <dbReference type="ARBA" id="ARBA00023134"/>
    </source>
</evidence>
<reference evidence="8" key="1">
    <citation type="journal article" date="2020" name="J. Eukaryot. Microbiol.">
        <title>De novo Sequencing, Assembly and Annotation of the Transcriptome for the Free-Living Testate Amoeba Arcella intermedia.</title>
        <authorList>
            <person name="Ribeiro G.M."/>
            <person name="Porfirio-Sousa A.L."/>
            <person name="Maurer-Alcala X.X."/>
            <person name="Katz L.A."/>
            <person name="Lahr D.J.G."/>
        </authorList>
    </citation>
    <scope>NUCLEOTIDE SEQUENCE</scope>
</reference>
<dbReference type="InterPro" id="IPR030378">
    <property type="entry name" value="G_CP_dom"/>
</dbReference>
<dbReference type="Gene3D" id="1.10.1580.10">
    <property type="match status" value="1"/>
</dbReference>
<dbReference type="GO" id="GO:0050793">
    <property type="term" value="P:regulation of developmental process"/>
    <property type="evidence" value="ECO:0007669"/>
    <property type="project" value="UniProtKB-ARBA"/>
</dbReference>
<dbReference type="PANTHER" id="PTHR11089">
    <property type="entry name" value="GTP-BINDING PROTEIN-RELATED"/>
    <property type="match status" value="1"/>
</dbReference>
<dbReference type="InterPro" id="IPR027417">
    <property type="entry name" value="P-loop_NTPase"/>
</dbReference>
<dbReference type="InterPro" id="IPR050755">
    <property type="entry name" value="TRAFAC_YlqF/YawG_RiboMat"/>
</dbReference>
<evidence type="ECO:0000256" key="1">
    <source>
        <dbReference type="ARBA" id="ARBA00004604"/>
    </source>
</evidence>
<accession>A0A6B2L1B5</accession>
<dbReference type="CDD" id="cd04178">
    <property type="entry name" value="Nucleostemin_like"/>
    <property type="match status" value="1"/>
</dbReference>
<sequence>MGKKKGKQQDKHAIAEQHKKIKKAKQDPSLRKQLKKDPGVPNLNPAKNKLVKTLSASKRKAFHADKLKAKNLEAKTTDLNTITASANKRTKHFEEKEQMEVLEAENPTGNVKDSSKKTFFREFKKVIKSADVILEVLDARDPLGSRSPTIERQIMELDPNKKIILILNKIDLIPRQNVMKWLHFLRDEYPTIAFKSTTQKQKSNLGRGKVLATKATDSMIENTSLGTETLMQLLKNYTRSENNTKQSISVGVIGFPNVGKSSLINSLKRAKVVNVGAKPGVTRSVTEITLDKNITLIDCPGIIFASDMSPQDAALRNCINFDQITDCILPIEAILKRCTREQMIKLYNITEYNSPMEFLKNIAEKRGKILRGGVVDIESAARVILHDWNSGKIPYYTIPPESEFAKNRLGASIVSQWSAAFQLDNVMEMERAQLDSLPENEETIAGASVIASSGPIEPDLGFLAMNEEEPEEFSSLHKKKSTGEVALGPIKERKDPPKRKKPVQMETSDMAMTDEVPAPEEGESLKFSEDFWLTPQPLLNYNQ</sequence>